<dbReference type="Gene3D" id="1.10.8.430">
    <property type="entry name" value="Helical domain of apoptotic protease-activating factors"/>
    <property type="match status" value="1"/>
</dbReference>
<dbReference type="InterPro" id="IPR058922">
    <property type="entry name" value="WHD_DRP"/>
</dbReference>
<dbReference type="Proteomes" id="UP000289738">
    <property type="component" value="Chromosome A02"/>
</dbReference>
<evidence type="ECO:0000256" key="4">
    <source>
        <dbReference type="ARBA" id="ARBA00022821"/>
    </source>
</evidence>
<dbReference type="InterPro" id="IPR032675">
    <property type="entry name" value="LRR_dom_sf"/>
</dbReference>
<evidence type="ECO:0000313" key="10">
    <source>
        <dbReference type="EMBL" id="RYR73279.1"/>
    </source>
</evidence>
<dbReference type="Gramene" id="arahy.Tifrunner.gnm2.ann2.Ah02g222000.1">
    <property type="protein sequence ID" value="arahy.Tifrunner.gnm2.ann2.Ah02g222000.1-CDS-1"/>
    <property type="gene ID" value="arahy.Tifrunner.gnm2.ann2.Ah02g222000"/>
</dbReference>
<gene>
    <name evidence="10" type="ORF">Ahy_A02g007648</name>
</gene>
<feature type="domain" description="R13L1/DRL21-like LRR repeat region" evidence="9">
    <location>
        <begin position="673"/>
        <end position="797"/>
    </location>
</feature>
<dbReference type="STRING" id="3818.A0A445ED85"/>
<keyword evidence="4" id="KW-0611">Plant defense</keyword>
<dbReference type="OrthoDB" id="1433483at2759"/>
<sequence length="1089" mass="124149">MAAKLEGGAFLSSFVNVVLNKLSSILEDNSIPERELFRRLQKSLLAVRPVVDDADHKQFKDQEVNKWLVNLQDALYMADDLVDELNTKSAIATQRDPGNSSWPRCVVDWYLEDIDMEHIVSRLESIVELRVHLHLEEIPMEDMSWRAESTSLAEGDVYGRDTEKEEIIEMLLDGTGNLSVISIEGMGGVGKTTLAQLIYNDEKVVEKFDIRVWVCVATKFDPVNVTKAIIEEITSSSCCIVSLNSLQTELKKKLMGNTFLVVLDDVWNNQQTLWDSFVKLFLCGNKGSKILLTTRNENVDSVVSTTNLHYKLDILSIEDCWSMFLKHSSLSTKCSQYRALESIGRKIVKKCKGLPLAVKTLGGLLRNKYKEDWNIILESEIWELSEDDSKIVPALSVSYHYLPSDLKQCFVYCSLYPEDYQFDKEELILIWMAEDLLQPMGKSTLEKIGRVYFHELVARSFFQPSSTNGSLFVMHDLMHDLATFFASKFYFRVKEFGNPHVIDSKTRHLSYTTKPWDRISRLREACNGARHMRTFLHFHLLHSHQSIDIESDSWLLLLQLKCLRVLSFKCFPIKSLPDSIGELIHLRYLDLSFTPIVILPESLCNLYNLQTLKLKNCHQLEMLPCRMHDLVNLRHLDIEGASRLKEMPKGMGKLKHLNLLERYIVGEHEENGIKELATLNNLQGSLCIVNLENVTNSGEAFEAKMGRKEHITILELKWLPNGDIVGFQSERGILEKLQPHRDLKLLSIMGYRGEIFPEWLGNSSYSNMMKLSLSHCKNCNELPSFGQLPNLQHLEIFELDRLEQIGYEFYKNDESLLKTPFKSLESLTFKSMPCWREWHFPDEFNGFPQLKSLSIIDCPVLTGDLPNHLPSLEQLTVLECEELACSLPRGPKLHQLHVVGVTGMITNVASEWIVIEGTQLAESILECLSCTEAPCLQSLAIGGCSTDISISGDYLPASLQQLEIWECKKLTFSGLLQHKLLMEIYVYNCDSLMLFPLGSLPNLRRLTIDSCRNMERVLVPQHSDDALPSLLYLEIKYCPRLVSLSTLGLAAPHLEELHIEFCPKIKSFPEGSLPQSLASLWINGCPKFA</sequence>
<dbReference type="GO" id="GO:0005524">
    <property type="term" value="F:ATP binding"/>
    <property type="evidence" value="ECO:0007669"/>
    <property type="project" value="UniProtKB-KW"/>
</dbReference>
<evidence type="ECO:0000259" key="6">
    <source>
        <dbReference type="Pfam" id="PF00931"/>
    </source>
</evidence>
<keyword evidence="3" id="KW-0547">Nucleotide-binding</keyword>
<dbReference type="SUPFAM" id="SSF52540">
    <property type="entry name" value="P-loop containing nucleoside triphosphate hydrolases"/>
    <property type="match status" value="1"/>
</dbReference>
<evidence type="ECO:0000256" key="2">
    <source>
        <dbReference type="ARBA" id="ARBA00022737"/>
    </source>
</evidence>
<evidence type="ECO:0000256" key="3">
    <source>
        <dbReference type="ARBA" id="ARBA00022741"/>
    </source>
</evidence>
<feature type="domain" description="Disease resistance protein winged helix" evidence="8">
    <location>
        <begin position="415"/>
        <end position="482"/>
    </location>
</feature>
<dbReference type="Gene3D" id="1.20.5.4130">
    <property type="match status" value="1"/>
</dbReference>
<feature type="domain" description="Disease resistance N-terminal" evidence="7">
    <location>
        <begin position="14"/>
        <end position="91"/>
    </location>
</feature>
<dbReference type="GO" id="GO:0051707">
    <property type="term" value="P:response to other organism"/>
    <property type="evidence" value="ECO:0007669"/>
    <property type="project" value="UniProtKB-ARBA"/>
</dbReference>
<dbReference type="FunFam" id="3.40.50.300:FF:001091">
    <property type="entry name" value="Probable disease resistance protein At1g61300"/>
    <property type="match status" value="1"/>
</dbReference>
<dbReference type="PANTHER" id="PTHR36766:SF40">
    <property type="entry name" value="DISEASE RESISTANCE PROTEIN RGA3"/>
    <property type="match status" value="1"/>
</dbReference>
<dbReference type="InterPro" id="IPR042197">
    <property type="entry name" value="Apaf_helical"/>
</dbReference>
<dbReference type="Pfam" id="PF00931">
    <property type="entry name" value="NB-ARC"/>
    <property type="match status" value="1"/>
</dbReference>
<keyword evidence="11" id="KW-1185">Reference proteome</keyword>
<dbReference type="PANTHER" id="PTHR36766">
    <property type="entry name" value="PLANT BROAD-SPECTRUM MILDEW RESISTANCE PROTEIN RPW8"/>
    <property type="match status" value="1"/>
</dbReference>
<name>A0A445ED85_ARAHY</name>
<dbReference type="InterPro" id="IPR056789">
    <property type="entry name" value="LRR_R13L1-DRL21"/>
</dbReference>
<dbReference type="GO" id="GO:0043531">
    <property type="term" value="F:ADP binding"/>
    <property type="evidence" value="ECO:0007669"/>
    <property type="project" value="InterPro"/>
</dbReference>
<dbReference type="AlphaFoldDB" id="A0A445ED85"/>
<evidence type="ECO:0000259" key="8">
    <source>
        <dbReference type="Pfam" id="PF23559"/>
    </source>
</evidence>
<dbReference type="Pfam" id="PF25019">
    <property type="entry name" value="LRR_R13L1-DRL21"/>
    <property type="match status" value="1"/>
</dbReference>
<evidence type="ECO:0000259" key="9">
    <source>
        <dbReference type="Pfam" id="PF25019"/>
    </source>
</evidence>
<proteinExistence type="predicted"/>
<protein>
    <recommendedName>
        <fullName evidence="12">Disease resistance RPP13-like protein</fullName>
    </recommendedName>
</protein>
<dbReference type="InterPro" id="IPR002182">
    <property type="entry name" value="NB-ARC"/>
</dbReference>
<dbReference type="EMBL" id="SDMP01000002">
    <property type="protein sequence ID" value="RYR73279.1"/>
    <property type="molecule type" value="Genomic_DNA"/>
</dbReference>
<dbReference type="SUPFAM" id="SSF52058">
    <property type="entry name" value="L domain-like"/>
    <property type="match status" value="2"/>
</dbReference>
<dbReference type="FunFam" id="1.10.10.10:FF:000322">
    <property type="entry name" value="Probable disease resistance protein At1g63360"/>
    <property type="match status" value="1"/>
</dbReference>
<dbReference type="SMR" id="A0A445ED85"/>
<evidence type="ECO:0000256" key="5">
    <source>
        <dbReference type="ARBA" id="ARBA00022840"/>
    </source>
</evidence>
<dbReference type="Gene3D" id="3.80.10.10">
    <property type="entry name" value="Ribonuclease Inhibitor"/>
    <property type="match status" value="2"/>
</dbReference>
<evidence type="ECO:0000313" key="11">
    <source>
        <dbReference type="Proteomes" id="UP000289738"/>
    </source>
</evidence>
<dbReference type="GO" id="GO:0006952">
    <property type="term" value="P:defense response"/>
    <property type="evidence" value="ECO:0007669"/>
    <property type="project" value="UniProtKB-KW"/>
</dbReference>
<dbReference type="Pfam" id="PF23559">
    <property type="entry name" value="WHD_DRP"/>
    <property type="match status" value="1"/>
</dbReference>
<keyword evidence="2" id="KW-0677">Repeat</keyword>
<keyword evidence="5" id="KW-0067">ATP-binding</keyword>
<dbReference type="PRINTS" id="PR00364">
    <property type="entry name" value="DISEASERSIST"/>
</dbReference>
<reference evidence="10 11" key="1">
    <citation type="submission" date="2019-01" db="EMBL/GenBank/DDBJ databases">
        <title>Sequencing of cultivated peanut Arachis hypogaea provides insights into genome evolution and oil improvement.</title>
        <authorList>
            <person name="Chen X."/>
        </authorList>
    </citation>
    <scope>NUCLEOTIDE SEQUENCE [LARGE SCALE GENOMIC DNA]</scope>
    <source>
        <strain evidence="11">cv. Fuhuasheng</strain>
        <tissue evidence="10">Leaves</tissue>
    </source>
</reference>
<evidence type="ECO:0000256" key="1">
    <source>
        <dbReference type="ARBA" id="ARBA00022614"/>
    </source>
</evidence>
<evidence type="ECO:0000259" key="7">
    <source>
        <dbReference type="Pfam" id="PF18052"/>
    </source>
</evidence>
<accession>A0A445ED85</accession>
<dbReference type="InterPro" id="IPR036388">
    <property type="entry name" value="WH-like_DNA-bd_sf"/>
</dbReference>
<dbReference type="Gene3D" id="1.10.10.10">
    <property type="entry name" value="Winged helix-like DNA-binding domain superfamily/Winged helix DNA-binding domain"/>
    <property type="match status" value="1"/>
</dbReference>
<dbReference type="Gene3D" id="3.40.50.300">
    <property type="entry name" value="P-loop containing nucleotide triphosphate hydrolases"/>
    <property type="match status" value="1"/>
</dbReference>
<keyword evidence="1" id="KW-0433">Leucine-rich repeat</keyword>
<dbReference type="InterPro" id="IPR027417">
    <property type="entry name" value="P-loop_NTPase"/>
</dbReference>
<organism evidence="10 11">
    <name type="scientific">Arachis hypogaea</name>
    <name type="common">Peanut</name>
    <dbReference type="NCBI Taxonomy" id="3818"/>
    <lineage>
        <taxon>Eukaryota</taxon>
        <taxon>Viridiplantae</taxon>
        <taxon>Streptophyta</taxon>
        <taxon>Embryophyta</taxon>
        <taxon>Tracheophyta</taxon>
        <taxon>Spermatophyta</taxon>
        <taxon>Magnoliopsida</taxon>
        <taxon>eudicotyledons</taxon>
        <taxon>Gunneridae</taxon>
        <taxon>Pentapetalae</taxon>
        <taxon>rosids</taxon>
        <taxon>fabids</taxon>
        <taxon>Fabales</taxon>
        <taxon>Fabaceae</taxon>
        <taxon>Papilionoideae</taxon>
        <taxon>50 kb inversion clade</taxon>
        <taxon>dalbergioids sensu lato</taxon>
        <taxon>Dalbergieae</taxon>
        <taxon>Pterocarpus clade</taxon>
        <taxon>Arachis</taxon>
    </lineage>
</organism>
<feature type="domain" description="NB-ARC" evidence="6">
    <location>
        <begin position="161"/>
        <end position="326"/>
    </location>
</feature>
<comment type="caution">
    <text evidence="10">The sequence shown here is derived from an EMBL/GenBank/DDBJ whole genome shotgun (WGS) entry which is preliminary data.</text>
</comment>
<dbReference type="InterPro" id="IPR041118">
    <property type="entry name" value="Rx_N"/>
</dbReference>
<evidence type="ECO:0008006" key="12">
    <source>
        <dbReference type="Google" id="ProtNLM"/>
    </source>
</evidence>
<dbReference type="Pfam" id="PF18052">
    <property type="entry name" value="Rx_N"/>
    <property type="match status" value="1"/>
</dbReference>